<evidence type="ECO:0000313" key="1">
    <source>
        <dbReference type="EMBL" id="QTA79613.1"/>
    </source>
</evidence>
<evidence type="ECO:0000313" key="2">
    <source>
        <dbReference type="Proteomes" id="UP000663720"/>
    </source>
</evidence>
<protein>
    <submittedName>
        <fullName evidence="1">Uncharacterized protein</fullName>
    </submittedName>
</protein>
<name>A0A975B699_9BACT</name>
<keyword evidence="2" id="KW-1185">Reference proteome</keyword>
<dbReference type="KEGG" id="dli:dnl_18880"/>
<dbReference type="AlphaFoldDB" id="A0A975B699"/>
<reference evidence="1" key="1">
    <citation type="journal article" date="2021" name="Microb. Physiol.">
        <title>Proteogenomic Insights into the Physiology of Marine, Sulfate-Reducing, Filamentous Desulfonema limicola and Desulfonema magnum.</title>
        <authorList>
            <person name="Schnaars V."/>
            <person name="Wohlbrand L."/>
            <person name="Scheve S."/>
            <person name="Hinrichs C."/>
            <person name="Reinhardt R."/>
            <person name="Rabus R."/>
        </authorList>
    </citation>
    <scope>NUCLEOTIDE SEQUENCE</scope>
    <source>
        <strain evidence="1">5ac10</strain>
    </source>
</reference>
<dbReference type="EMBL" id="CP061799">
    <property type="protein sequence ID" value="QTA79613.1"/>
    <property type="molecule type" value="Genomic_DNA"/>
</dbReference>
<accession>A0A975B699</accession>
<organism evidence="1 2">
    <name type="scientific">Desulfonema limicola</name>
    <dbReference type="NCBI Taxonomy" id="45656"/>
    <lineage>
        <taxon>Bacteria</taxon>
        <taxon>Pseudomonadati</taxon>
        <taxon>Thermodesulfobacteriota</taxon>
        <taxon>Desulfobacteria</taxon>
        <taxon>Desulfobacterales</taxon>
        <taxon>Desulfococcaceae</taxon>
        <taxon>Desulfonema</taxon>
    </lineage>
</organism>
<dbReference type="Proteomes" id="UP000663720">
    <property type="component" value="Chromosome"/>
</dbReference>
<gene>
    <name evidence="1" type="ORF">dnl_18880</name>
</gene>
<proteinExistence type="predicted"/>
<sequence length="39" mass="4836">MFTIMKHKAKRTDSKKFYMKILTKDILSRIKNREQNNYD</sequence>